<sequence length="74" mass="8492">MNLFRWIFRKLSGRTEYPPEIARARQLIAAMDAGGIPLDPRRITRIAEDLGLEVSRNARTNDTIERIRAAINRS</sequence>
<dbReference type="EMBL" id="MLJW01000769">
    <property type="protein sequence ID" value="OIQ82763.1"/>
    <property type="molecule type" value="Genomic_DNA"/>
</dbReference>
<protein>
    <submittedName>
        <fullName evidence="1">Uncharacterized protein</fullName>
    </submittedName>
</protein>
<accession>A0A1J5QZ83</accession>
<name>A0A1J5QZ83_9ZZZZ</name>
<proteinExistence type="predicted"/>
<organism evidence="1">
    <name type="scientific">mine drainage metagenome</name>
    <dbReference type="NCBI Taxonomy" id="410659"/>
    <lineage>
        <taxon>unclassified sequences</taxon>
        <taxon>metagenomes</taxon>
        <taxon>ecological metagenomes</taxon>
    </lineage>
</organism>
<gene>
    <name evidence="1" type="ORF">GALL_354470</name>
</gene>
<comment type="caution">
    <text evidence="1">The sequence shown here is derived from an EMBL/GenBank/DDBJ whole genome shotgun (WGS) entry which is preliminary data.</text>
</comment>
<reference evidence="1" key="1">
    <citation type="submission" date="2016-10" db="EMBL/GenBank/DDBJ databases">
        <title>Sequence of Gallionella enrichment culture.</title>
        <authorList>
            <person name="Poehlein A."/>
            <person name="Muehling M."/>
            <person name="Daniel R."/>
        </authorList>
    </citation>
    <scope>NUCLEOTIDE SEQUENCE</scope>
</reference>
<evidence type="ECO:0000313" key="1">
    <source>
        <dbReference type="EMBL" id="OIQ82763.1"/>
    </source>
</evidence>
<dbReference type="AlphaFoldDB" id="A0A1J5QZ83"/>